<keyword evidence="1" id="KW-0812">Transmembrane</keyword>
<evidence type="ECO:0000259" key="2">
    <source>
        <dbReference type="Pfam" id="PF12550"/>
    </source>
</evidence>
<dbReference type="Proteomes" id="UP001633002">
    <property type="component" value="Unassembled WGS sequence"/>
</dbReference>
<evidence type="ECO:0000313" key="4">
    <source>
        <dbReference type="Proteomes" id="UP001633002"/>
    </source>
</evidence>
<dbReference type="PANTHER" id="PTHR37784:SF2">
    <property type="entry name" value="HIGH-OSMOLARITY-INDUCED TRANSCRIPTION PROTEIN 1"/>
    <property type="match status" value="1"/>
</dbReference>
<organism evidence="3 4">
    <name type="scientific">Riccia sorocarpa</name>
    <dbReference type="NCBI Taxonomy" id="122646"/>
    <lineage>
        <taxon>Eukaryota</taxon>
        <taxon>Viridiplantae</taxon>
        <taxon>Streptophyta</taxon>
        <taxon>Embryophyta</taxon>
        <taxon>Marchantiophyta</taxon>
        <taxon>Marchantiopsida</taxon>
        <taxon>Marchantiidae</taxon>
        <taxon>Marchantiales</taxon>
        <taxon>Ricciaceae</taxon>
        <taxon>Riccia</taxon>
    </lineage>
</organism>
<dbReference type="Pfam" id="PF12550">
    <property type="entry name" value="GCR1_C"/>
    <property type="match status" value="1"/>
</dbReference>
<comment type="caution">
    <text evidence="3">The sequence shown here is derived from an EMBL/GenBank/DDBJ whole genome shotgun (WGS) entry which is preliminary data.</text>
</comment>
<dbReference type="InterPro" id="IPR052146">
    <property type="entry name" value="HOT1"/>
</dbReference>
<keyword evidence="1" id="KW-1133">Transmembrane helix</keyword>
<feature type="transmembrane region" description="Helical" evidence="1">
    <location>
        <begin position="161"/>
        <end position="182"/>
    </location>
</feature>
<name>A0ABD3HH83_9MARC</name>
<dbReference type="PANTHER" id="PTHR37784">
    <property type="entry name" value="PROTEIN MSN1"/>
    <property type="match status" value="1"/>
</dbReference>
<dbReference type="InterPro" id="IPR022210">
    <property type="entry name" value="TF_GCR1-like"/>
</dbReference>
<evidence type="ECO:0000313" key="3">
    <source>
        <dbReference type="EMBL" id="KAL3690978.1"/>
    </source>
</evidence>
<sequence length="237" mass="26338">MRLTARFDMGWSDTTQGTRNNLDSAAEATRAGVVEANRVGTDEEFPRKYKLSRGTAIVLDLWREWTEGIGGGPAVKDLERNRGSTWCEGNERRFFNRRKCDRELLYELLCPFEIFKWSLRLDGPTVSNLELLENRDDGGTAGTLLSYLETVLHALASACYAAGYVILFVMLLKAFCSMVLGVRAAGDLLSSLKGVPFSERTAFKSELLQTATELPFPKPVKACLEELEAAIDVSPKT</sequence>
<dbReference type="AlphaFoldDB" id="A0ABD3HH83"/>
<accession>A0ABD3HH83</accession>
<feature type="domain" description="Transcription activator GCR1-like" evidence="2">
    <location>
        <begin position="49"/>
        <end position="100"/>
    </location>
</feature>
<keyword evidence="1" id="KW-0472">Membrane</keyword>
<protein>
    <recommendedName>
        <fullName evidence="2">Transcription activator GCR1-like domain-containing protein</fullName>
    </recommendedName>
</protein>
<gene>
    <name evidence="3" type="ORF">R1sor_004629</name>
</gene>
<proteinExistence type="predicted"/>
<keyword evidence="4" id="KW-1185">Reference proteome</keyword>
<reference evidence="3 4" key="1">
    <citation type="submission" date="2024-09" db="EMBL/GenBank/DDBJ databases">
        <title>Chromosome-scale assembly of Riccia sorocarpa.</title>
        <authorList>
            <person name="Paukszto L."/>
        </authorList>
    </citation>
    <scope>NUCLEOTIDE SEQUENCE [LARGE SCALE GENOMIC DNA]</scope>
    <source>
        <strain evidence="3">LP-2024</strain>
        <tissue evidence="3">Aerial parts of the thallus</tissue>
    </source>
</reference>
<dbReference type="EMBL" id="JBJQOH010000003">
    <property type="protein sequence ID" value="KAL3690978.1"/>
    <property type="molecule type" value="Genomic_DNA"/>
</dbReference>
<evidence type="ECO:0000256" key="1">
    <source>
        <dbReference type="SAM" id="Phobius"/>
    </source>
</evidence>